<keyword evidence="3" id="KW-1185">Reference proteome</keyword>
<name>A0A2V1H079_9GAMM</name>
<evidence type="ECO:0000313" key="2">
    <source>
        <dbReference type="EMBL" id="PVZ70604.1"/>
    </source>
</evidence>
<feature type="transmembrane region" description="Helical" evidence="1">
    <location>
        <begin position="12"/>
        <end position="33"/>
    </location>
</feature>
<reference evidence="2 3" key="1">
    <citation type="submission" date="2018-04" db="EMBL/GenBank/DDBJ databases">
        <title>Thalassorhabdus spongiae gen. nov., sp. nov., isolated from a marine sponge in South-West Iceland.</title>
        <authorList>
            <person name="Knobloch S."/>
            <person name="Daussin A."/>
            <person name="Johannsson R."/>
            <person name="Marteinsson V.T."/>
        </authorList>
    </citation>
    <scope>NUCLEOTIDE SEQUENCE [LARGE SCALE GENOMIC DNA]</scope>
    <source>
        <strain evidence="2 3">Hp12</strain>
    </source>
</reference>
<feature type="transmembrane region" description="Helical" evidence="1">
    <location>
        <begin position="90"/>
        <end position="109"/>
    </location>
</feature>
<feature type="transmembrane region" description="Helical" evidence="1">
    <location>
        <begin position="116"/>
        <end position="134"/>
    </location>
</feature>
<keyword evidence="1" id="KW-0472">Membrane</keyword>
<feature type="transmembrane region" description="Helical" evidence="1">
    <location>
        <begin position="45"/>
        <end position="70"/>
    </location>
</feature>
<organism evidence="2 3">
    <name type="scientific">Pelagibaculum spongiae</name>
    <dbReference type="NCBI Taxonomy" id="2080658"/>
    <lineage>
        <taxon>Bacteria</taxon>
        <taxon>Pseudomonadati</taxon>
        <taxon>Pseudomonadota</taxon>
        <taxon>Gammaproteobacteria</taxon>
        <taxon>Oceanospirillales</taxon>
        <taxon>Pelagibaculum</taxon>
    </lineage>
</organism>
<accession>A0A2V1H079</accession>
<evidence type="ECO:0000313" key="3">
    <source>
        <dbReference type="Proteomes" id="UP000244906"/>
    </source>
</evidence>
<protein>
    <submittedName>
        <fullName evidence="2">Phosphoadenosine phosphosulfate reductase</fullName>
    </submittedName>
</protein>
<dbReference type="EMBL" id="QDDL01000002">
    <property type="protein sequence ID" value="PVZ70604.1"/>
    <property type="molecule type" value="Genomic_DNA"/>
</dbReference>
<dbReference type="AlphaFoldDB" id="A0A2V1H079"/>
<comment type="caution">
    <text evidence="2">The sequence shown here is derived from an EMBL/GenBank/DDBJ whole genome shotgun (WGS) entry which is preliminary data.</text>
</comment>
<keyword evidence="1" id="KW-0812">Transmembrane</keyword>
<gene>
    <name evidence="2" type="ORF">DC094_08475</name>
</gene>
<proteinExistence type="predicted"/>
<dbReference type="Proteomes" id="UP000244906">
    <property type="component" value="Unassembled WGS sequence"/>
</dbReference>
<sequence length="144" mass="15549">MLMNEVLELQTGQVAFISSLMAGFAVSIAVQIIRGYTSGRVADICILNFILTALLFLVALYIDVTLILRLVGVTEFSDALLTSISHIRSIGTSAATLAVFLFIASIGLMGWLQDRLVGILSTSFALIAFVLMWYSRSLITGLAI</sequence>
<evidence type="ECO:0000256" key="1">
    <source>
        <dbReference type="SAM" id="Phobius"/>
    </source>
</evidence>
<keyword evidence="1" id="KW-1133">Transmembrane helix</keyword>